<dbReference type="KEGG" id="tca:103312666"/>
<keyword evidence="2" id="KW-0732">Signal</keyword>
<evidence type="ECO:0000313" key="3">
    <source>
        <dbReference type="EMBL" id="EFA01826.1"/>
    </source>
</evidence>
<dbReference type="HOGENOM" id="CLU_2076124_0_0_1"/>
<dbReference type="Proteomes" id="UP000007266">
    <property type="component" value="Linkage group 4"/>
</dbReference>
<accession>D1ZZN3</accession>
<name>D1ZZN3_TRICA</name>
<gene>
    <name evidence="3" type="primary">AUGUSTUS-3.0.2_07428</name>
    <name evidence="3" type="ORF">TcasGA2_TC007428</name>
</gene>
<feature type="signal peptide" evidence="2">
    <location>
        <begin position="1"/>
        <end position="23"/>
    </location>
</feature>
<dbReference type="InterPro" id="IPR045860">
    <property type="entry name" value="Snake_toxin-like_sf"/>
</dbReference>
<keyword evidence="1" id="KW-0812">Transmembrane</keyword>
<reference evidence="3 4" key="1">
    <citation type="journal article" date="2008" name="Nature">
        <title>The genome of the model beetle and pest Tribolium castaneum.</title>
        <authorList>
            <consortium name="Tribolium Genome Sequencing Consortium"/>
            <person name="Richards S."/>
            <person name="Gibbs R.A."/>
            <person name="Weinstock G.M."/>
            <person name="Brown S.J."/>
            <person name="Denell R."/>
            <person name="Beeman R.W."/>
            <person name="Gibbs R."/>
            <person name="Beeman R.W."/>
            <person name="Brown S.J."/>
            <person name="Bucher G."/>
            <person name="Friedrich M."/>
            <person name="Grimmelikhuijzen C.J."/>
            <person name="Klingler M."/>
            <person name="Lorenzen M."/>
            <person name="Richards S."/>
            <person name="Roth S."/>
            <person name="Schroder R."/>
            <person name="Tautz D."/>
            <person name="Zdobnov E.M."/>
            <person name="Muzny D."/>
            <person name="Gibbs R.A."/>
            <person name="Weinstock G.M."/>
            <person name="Attaway T."/>
            <person name="Bell S."/>
            <person name="Buhay C.J."/>
            <person name="Chandrabose M.N."/>
            <person name="Chavez D."/>
            <person name="Clerk-Blankenburg K.P."/>
            <person name="Cree A."/>
            <person name="Dao M."/>
            <person name="Davis C."/>
            <person name="Chacko J."/>
            <person name="Dinh H."/>
            <person name="Dugan-Rocha S."/>
            <person name="Fowler G."/>
            <person name="Garner T.T."/>
            <person name="Garnes J."/>
            <person name="Gnirke A."/>
            <person name="Hawes A."/>
            <person name="Hernandez J."/>
            <person name="Hines S."/>
            <person name="Holder M."/>
            <person name="Hume J."/>
            <person name="Jhangiani S.N."/>
            <person name="Joshi V."/>
            <person name="Khan Z.M."/>
            <person name="Jackson L."/>
            <person name="Kovar C."/>
            <person name="Kowis A."/>
            <person name="Lee S."/>
            <person name="Lewis L.R."/>
            <person name="Margolis J."/>
            <person name="Morgan M."/>
            <person name="Nazareth L.V."/>
            <person name="Nguyen N."/>
            <person name="Okwuonu G."/>
            <person name="Parker D."/>
            <person name="Richards S."/>
            <person name="Ruiz S.J."/>
            <person name="Santibanez J."/>
            <person name="Savard J."/>
            <person name="Scherer S.E."/>
            <person name="Schneider B."/>
            <person name="Sodergren E."/>
            <person name="Tautz D."/>
            <person name="Vattahil S."/>
            <person name="Villasana D."/>
            <person name="White C.S."/>
            <person name="Wright R."/>
            <person name="Park Y."/>
            <person name="Beeman R.W."/>
            <person name="Lord J."/>
            <person name="Oppert B."/>
            <person name="Lorenzen M."/>
            <person name="Brown S."/>
            <person name="Wang L."/>
            <person name="Savard J."/>
            <person name="Tautz D."/>
            <person name="Richards S."/>
            <person name="Weinstock G."/>
            <person name="Gibbs R.A."/>
            <person name="Liu Y."/>
            <person name="Worley K."/>
            <person name="Weinstock G."/>
            <person name="Elsik C.G."/>
            <person name="Reese J.T."/>
            <person name="Elhaik E."/>
            <person name="Landan G."/>
            <person name="Graur D."/>
            <person name="Arensburger P."/>
            <person name="Atkinson P."/>
            <person name="Beeman R.W."/>
            <person name="Beidler J."/>
            <person name="Brown S.J."/>
            <person name="Demuth J.P."/>
            <person name="Drury D.W."/>
            <person name="Du Y.Z."/>
            <person name="Fujiwara H."/>
            <person name="Lorenzen M."/>
            <person name="Maselli V."/>
            <person name="Osanai M."/>
            <person name="Park Y."/>
            <person name="Robertson H.M."/>
            <person name="Tu Z."/>
            <person name="Wang J.J."/>
            <person name="Wang S."/>
            <person name="Richards S."/>
            <person name="Song H."/>
            <person name="Zhang L."/>
            <person name="Sodergren E."/>
            <person name="Werner D."/>
            <person name="Stanke M."/>
            <person name="Morgenstern B."/>
            <person name="Solovyev V."/>
            <person name="Kosarev P."/>
            <person name="Brown G."/>
            <person name="Chen H.C."/>
            <person name="Ermolaeva O."/>
            <person name="Hlavina W."/>
            <person name="Kapustin Y."/>
            <person name="Kiryutin B."/>
            <person name="Kitts P."/>
            <person name="Maglott D."/>
            <person name="Pruitt K."/>
            <person name="Sapojnikov V."/>
            <person name="Souvorov A."/>
            <person name="Mackey A.J."/>
            <person name="Waterhouse R.M."/>
            <person name="Wyder S."/>
            <person name="Zdobnov E.M."/>
            <person name="Zdobnov E.M."/>
            <person name="Wyder S."/>
            <person name="Kriventseva E.V."/>
            <person name="Kadowaki T."/>
            <person name="Bork P."/>
            <person name="Aranda M."/>
            <person name="Bao R."/>
            <person name="Beermann A."/>
            <person name="Berns N."/>
            <person name="Bolognesi R."/>
            <person name="Bonneton F."/>
            <person name="Bopp D."/>
            <person name="Brown S.J."/>
            <person name="Bucher G."/>
            <person name="Butts T."/>
            <person name="Chaumot A."/>
            <person name="Denell R.E."/>
            <person name="Ferrier D.E."/>
            <person name="Friedrich M."/>
            <person name="Gordon C.M."/>
            <person name="Jindra M."/>
            <person name="Klingler M."/>
            <person name="Lan Q."/>
            <person name="Lattorff H.M."/>
            <person name="Laudet V."/>
            <person name="von Levetsow C."/>
            <person name="Liu Z."/>
            <person name="Lutz R."/>
            <person name="Lynch J.A."/>
            <person name="da Fonseca R.N."/>
            <person name="Posnien N."/>
            <person name="Reuter R."/>
            <person name="Roth S."/>
            <person name="Savard J."/>
            <person name="Schinko J.B."/>
            <person name="Schmitt C."/>
            <person name="Schoppmeier M."/>
            <person name="Schroder R."/>
            <person name="Shippy T.D."/>
            <person name="Simonnet F."/>
            <person name="Marques-Souza H."/>
            <person name="Tautz D."/>
            <person name="Tomoyasu Y."/>
            <person name="Trauner J."/>
            <person name="Van der Zee M."/>
            <person name="Vervoort M."/>
            <person name="Wittkopp N."/>
            <person name="Wimmer E.A."/>
            <person name="Yang X."/>
            <person name="Jones A.K."/>
            <person name="Sattelle D.B."/>
            <person name="Ebert P.R."/>
            <person name="Nelson D."/>
            <person name="Scott J.G."/>
            <person name="Beeman R.W."/>
            <person name="Muthukrishnan S."/>
            <person name="Kramer K.J."/>
            <person name="Arakane Y."/>
            <person name="Beeman R.W."/>
            <person name="Zhu Q."/>
            <person name="Hogenkamp D."/>
            <person name="Dixit R."/>
            <person name="Oppert B."/>
            <person name="Jiang H."/>
            <person name="Zou Z."/>
            <person name="Marshall J."/>
            <person name="Elpidina E."/>
            <person name="Vinokurov K."/>
            <person name="Oppert C."/>
            <person name="Zou Z."/>
            <person name="Evans J."/>
            <person name="Lu Z."/>
            <person name="Zhao P."/>
            <person name="Sumathipala N."/>
            <person name="Altincicek B."/>
            <person name="Vilcinskas A."/>
            <person name="Williams M."/>
            <person name="Hultmark D."/>
            <person name="Hetru C."/>
            <person name="Jiang H."/>
            <person name="Grimmelikhuijzen C.J."/>
            <person name="Hauser F."/>
            <person name="Cazzamali G."/>
            <person name="Williamson M."/>
            <person name="Park Y."/>
            <person name="Li B."/>
            <person name="Tanaka Y."/>
            <person name="Predel R."/>
            <person name="Neupert S."/>
            <person name="Schachtner J."/>
            <person name="Verleyen P."/>
            <person name="Raible F."/>
            <person name="Bork P."/>
            <person name="Friedrich M."/>
            <person name="Walden K.K."/>
            <person name="Robertson H.M."/>
            <person name="Angeli S."/>
            <person name="Foret S."/>
            <person name="Bucher G."/>
            <person name="Schuetz S."/>
            <person name="Maleszka R."/>
            <person name="Wimmer E.A."/>
            <person name="Beeman R.W."/>
            <person name="Lorenzen M."/>
            <person name="Tomoyasu Y."/>
            <person name="Miller S.C."/>
            <person name="Grossmann D."/>
            <person name="Bucher G."/>
        </authorList>
    </citation>
    <scope>NUCLEOTIDE SEQUENCE [LARGE SCALE GENOMIC DNA]</scope>
    <source>
        <strain evidence="3 4">Georgia GA2</strain>
    </source>
</reference>
<evidence type="ECO:0000313" key="4">
    <source>
        <dbReference type="Proteomes" id="UP000007266"/>
    </source>
</evidence>
<evidence type="ECO:0008006" key="5">
    <source>
        <dbReference type="Google" id="ProtNLM"/>
    </source>
</evidence>
<dbReference type="OrthoDB" id="10296019at2759"/>
<dbReference type="EMBL" id="KQ971338">
    <property type="protein sequence ID" value="EFA01826.1"/>
    <property type="molecule type" value="Genomic_DNA"/>
</dbReference>
<dbReference type="PhylomeDB" id="D1ZZN3"/>
<evidence type="ECO:0000256" key="2">
    <source>
        <dbReference type="SAM" id="SignalP"/>
    </source>
</evidence>
<protein>
    <recommendedName>
        <fullName evidence="5">DUF753 domain-containing protein</fullName>
    </recommendedName>
</protein>
<dbReference type="InParanoid" id="D1ZZN3"/>
<sequence length="118" mass="12494">MNRIVILAFASILVIGQLDLAEGAKKCYGCGKLGGNCDKKFQIEVPCIKGDAKCFTAKDTKGGTTLKGCLEVESLCQNSESKKCWTCSSDLCNGGLGVGFNAFVLAAPGLLALFRLFF</sequence>
<evidence type="ECO:0000256" key="1">
    <source>
        <dbReference type="SAM" id="Phobius"/>
    </source>
</evidence>
<keyword evidence="1" id="KW-0472">Membrane</keyword>
<keyword evidence="1" id="KW-1133">Transmembrane helix</keyword>
<organism evidence="3 4">
    <name type="scientific">Tribolium castaneum</name>
    <name type="common">Red flour beetle</name>
    <dbReference type="NCBI Taxonomy" id="7070"/>
    <lineage>
        <taxon>Eukaryota</taxon>
        <taxon>Metazoa</taxon>
        <taxon>Ecdysozoa</taxon>
        <taxon>Arthropoda</taxon>
        <taxon>Hexapoda</taxon>
        <taxon>Insecta</taxon>
        <taxon>Pterygota</taxon>
        <taxon>Neoptera</taxon>
        <taxon>Endopterygota</taxon>
        <taxon>Coleoptera</taxon>
        <taxon>Polyphaga</taxon>
        <taxon>Cucujiformia</taxon>
        <taxon>Tenebrionidae</taxon>
        <taxon>Tenebrionidae incertae sedis</taxon>
        <taxon>Tribolium</taxon>
    </lineage>
</organism>
<feature type="transmembrane region" description="Helical" evidence="1">
    <location>
        <begin position="96"/>
        <end position="117"/>
    </location>
</feature>
<dbReference type="AlphaFoldDB" id="D1ZZN3"/>
<proteinExistence type="predicted"/>
<dbReference type="SUPFAM" id="SSF57302">
    <property type="entry name" value="Snake toxin-like"/>
    <property type="match status" value="1"/>
</dbReference>
<reference evidence="3 4" key="2">
    <citation type="journal article" date="2010" name="Nucleic Acids Res.">
        <title>BeetleBase in 2010: revisions to provide comprehensive genomic information for Tribolium castaneum.</title>
        <authorList>
            <person name="Kim H.S."/>
            <person name="Murphy T."/>
            <person name="Xia J."/>
            <person name="Caragea D."/>
            <person name="Park Y."/>
            <person name="Beeman R.W."/>
            <person name="Lorenzen M.D."/>
            <person name="Butcher S."/>
            <person name="Manak J.R."/>
            <person name="Brown S.J."/>
        </authorList>
    </citation>
    <scope>GENOME REANNOTATION</scope>
    <source>
        <strain evidence="3 4">Georgia GA2</strain>
    </source>
</reference>
<feature type="chain" id="PRO_5003027242" description="DUF753 domain-containing protein" evidence="2">
    <location>
        <begin position="24"/>
        <end position="118"/>
    </location>
</feature>
<keyword evidence="4" id="KW-1185">Reference proteome</keyword>